<feature type="transmembrane region" description="Helical" evidence="5">
    <location>
        <begin position="151"/>
        <end position="173"/>
    </location>
</feature>
<dbReference type="EMBL" id="RQZG01000002">
    <property type="protein sequence ID" value="RRD06732.1"/>
    <property type="molecule type" value="Genomic_DNA"/>
</dbReference>
<feature type="transmembrane region" description="Helical" evidence="5">
    <location>
        <begin position="123"/>
        <end position="145"/>
    </location>
</feature>
<comment type="caution">
    <text evidence="7">The sequence shown here is derived from an EMBL/GenBank/DDBJ whole genome shotgun (WGS) entry which is preliminary data.</text>
</comment>
<keyword evidence="3 5" id="KW-1133">Transmembrane helix</keyword>
<dbReference type="InterPro" id="IPR036259">
    <property type="entry name" value="MFS_trans_sf"/>
</dbReference>
<feature type="transmembrane region" description="Helical" evidence="5">
    <location>
        <begin position="285"/>
        <end position="308"/>
    </location>
</feature>
<comment type="subcellular location">
    <subcellularLocation>
        <location evidence="1">Cell membrane</location>
        <topology evidence="1">Multi-pass membrane protein</topology>
    </subcellularLocation>
</comment>
<dbReference type="Pfam" id="PF07690">
    <property type="entry name" value="MFS_1"/>
    <property type="match status" value="1"/>
</dbReference>
<evidence type="ECO:0000313" key="7">
    <source>
        <dbReference type="EMBL" id="RRD06732.1"/>
    </source>
</evidence>
<feature type="transmembrane region" description="Helical" evidence="5">
    <location>
        <begin position="81"/>
        <end position="102"/>
    </location>
</feature>
<dbReference type="GO" id="GO:0022857">
    <property type="term" value="F:transmembrane transporter activity"/>
    <property type="evidence" value="ECO:0007669"/>
    <property type="project" value="InterPro"/>
</dbReference>
<dbReference type="Gene3D" id="1.20.1250.20">
    <property type="entry name" value="MFS general substrate transporter like domains"/>
    <property type="match status" value="1"/>
</dbReference>
<dbReference type="PROSITE" id="PS50850">
    <property type="entry name" value="MFS"/>
    <property type="match status" value="1"/>
</dbReference>
<evidence type="ECO:0000256" key="1">
    <source>
        <dbReference type="ARBA" id="ARBA00004651"/>
    </source>
</evidence>
<dbReference type="InterPro" id="IPR001958">
    <property type="entry name" value="Tet-R_TetA/multi-R_MdtG-like"/>
</dbReference>
<dbReference type="AlphaFoldDB" id="A0A3P1TBC5"/>
<dbReference type="SUPFAM" id="SSF103473">
    <property type="entry name" value="MFS general substrate transporter"/>
    <property type="match status" value="1"/>
</dbReference>
<evidence type="ECO:0000256" key="3">
    <source>
        <dbReference type="ARBA" id="ARBA00022989"/>
    </source>
</evidence>
<evidence type="ECO:0000256" key="5">
    <source>
        <dbReference type="SAM" id="Phobius"/>
    </source>
</evidence>
<feature type="transmembrane region" description="Helical" evidence="5">
    <location>
        <begin position="231"/>
        <end position="251"/>
    </location>
</feature>
<dbReference type="GO" id="GO:0005886">
    <property type="term" value="C:plasma membrane"/>
    <property type="evidence" value="ECO:0007669"/>
    <property type="project" value="UniProtKB-SubCell"/>
</dbReference>
<evidence type="ECO:0000256" key="2">
    <source>
        <dbReference type="ARBA" id="ARBA00022692"/>
    </source>
</evidence>
<feature type="domain" description="Major facilitator superfamily (MFS) profile" evidence="6">
    <location>
        <begin position="1"/>
        <end position="373"/>
    </location>
</feature>
<dbReference type="PANTHER" id="PTHR23546">
    <property type="entry name" value="TRANSPORT PROTEIN"/>
    <property type="match status" value="1"/>
</dbReference>
<accession>A0A3P1TBC5</accession>
<feature type="transmembrane region" description="Helical" evidence="5">
    <location>
        <begin position="194"/>
        <end position="219"/>
    </location>
</feature>
<evidence type="ECO:0000256" key="4">
    <source>
        <dbReference type="ARBA" id="ARBA00023136"/>
    </source>
</evidence>
<reference evidence="7 8" key="1">
    <citation type="submission" date="2018-11" db="EMBL/GenBank/DDBJ databases">
        <title>Genomes From Bacteria Associated with the Canine Oral Cavity: a Test Case for Automated Genome-Based Taxonomic Assignment.</title>
        <authorList>
            <person name="Coil D.A."/>
            <person name="Jospin G."/>
            <person name="Darling A.E."/>
            <person name="Wallis C."/>
            <person name="Davis I.J."/>
            <person name="Harris S."/>
            <person name="Eisen J.A."/>
            <person name="Holcombe L.J."/>
            <person name="O'Flynn C."/>
        </authorList>
    </citation>
    <scope>NUCLEOTIDE SEQUENCE [LARGE SCALE GENOMIC DNA]</scope>
    <source>
        <strain evidence="7 8">OH887_COT-365</strain>
    </source>
</reference>
<name>A0A3P1TBC5_9ACTN</name>
<evidence type="ECO:0000313" key="8">
    <source>
        <dbReference type="Proteomes" id="UP000280819"/>
    </source>
</evidence>
<organism evidence="7 8">
    <name type="scientific">Arachnia propionica</name>
    <dbReference type="NCBI Taxonomy" id="1750"/>
    <lineage>
        <taxon>Bacteria</taxon>
        <taxon>Bacillati</taxon>
        <taxon>Actinomycetota</taxon>
        <taxon>Actinomycetes</taxon>
        <taxon>Propionibacteriales</taxon>
        <taxon>Propionibacteriaceae</taxon>
        <taxon>Arachnia</taxon>
    </lineage>
</organism>
<feature type="transmembrane region" description="Helical" evidence="5">
    <location>
        <begin position="263"/>
        <end position="279"/>
    </location>
</feature>
<dbReference type="PRINTS" id="PR01035">
    <property type="entry name" value="TCRTETA"/>
</dbReference>
<evidence type="ECO:0000259" key="6">
    <source>
        <dbReference type="PROSITE" id="PS50850"/>
    </source>
</evidence>
<feature type="transmembrane region" description="Helical" evidence="5">
    <location>
        <begin position="19"/>
        <end position="39"/>
    </location>
</feature>
<feature type="transmembrane region" description="Helical" evidence="5">
    <location>
        <begin position="320"/>
        <end position="346"/>
    </location>
</feature>
<dbReference type="Proteomes" id="UP000280819">
    <property type="component" value="Unassembled WGS sequence"/>
</dbReference>
<feature type="transmembrane region" description="Helical" evidence="5">
    <location>
        <begin position="352"/>
        <end position="372"/>
    </location>
</feature>
<dbReference type="InterPro" id="IPR011701">
    <property type="entry name" value="MFS"/>
</dbReference>
<protein>
    <submittedName>
        <fullName evidence="7">MFS transporter</fullName>
    </submittedName>
</protein>
<gene>
    <name evidence="7" type="ORF">EII34_03435</name>
</gene>
<sequence>MTLGPIIAPLARDLGLAEWQVGVTISSAALMVVLTSQFWGRRAQSAGFKPVLVSALLAATVTMLLFTVVVSVGLAGVLTGWLLFLLFLLLRGVAFGTAIAAVPPTAQAYVAEVTPEGQQRVKAMAGVGAMQGLASILGAIIGGVLAGLGLLVPIAVVPVLIGAGLAVVLWGLRSGGQGQLVAAPRRISPADPRVWPFLMAGFGMFTALGFIQVTGGFLIQDRLHLASETAGQMTGAMMLVMGLGMVLSQAVIVPRTGWGPPRLLRLGTVVAAIGFILLLPDQGAWLLFLAFALMGLGLGLAIPGYTAGPTMLVQRDEQGGLAGVVGATNGLTYVISPALSTILYGWWRPLPVVISIAMLIAVVVFLAMHPAFRRFVPLRAEEVR</sequence>
<feature type="transmembrane region" description="Helical" evidence="5">
    <location>
        <begin position="51"/>
        <end position="75"/>
    </location>
</feature>
<keyword evidence="2 5" id="KW-0812">Transmembrane</keyword>
<dbReference type="PANTHER" id="PTHR23546:SF1">
    <property type="entry name" value="MEMBRANE PROTEIN"/>
    <property type="match status" value="1"/>
</dbReference>
<keyword evidence="4 5" id="KW-0472">Membrane</keyword>
<dbReference type="OrthoDB" id="9793283at2"/>
<dbReference type="InterPro" id="IPR020846">
    <property type="entry name" value="MFS_dom"/>
</dbReference>
<proteinExistence type="predicted"/>